<dbReference type="RefSeq" id="WP_073228615.1">
    <property type="nucleotide sequence ID" value="NZ_FQUQ01000001.1"/>
</dbReference>
<organism evidence="1 2">
    <name type="scientific">Pedobacter caeni</name>
    <dbReference type="NCBI Taxonomy" id="288992"/>
    <lineage>
        <taxon>Bacteria</taxon>
        <taxon>Pseudomonadati</taxon>
        <taxon>Bacteroidota</taxon>
        <taxon>Sphingobacteriia</taxon>
        <taxon>Sphingobacteriales</taxon>
        <taxon>Sphingobacteriaceae</taxon>
        <taxon>Pedobacter</taxon>
    </lineage>
</organism>
<protein>
    <recommendedName>
        <fullName evidence="3">LuxR family transcriptional regulator</fullName>
    </recommendedName>
</protein>
<dbReference type="OrthoDB" id="9134286at2"/>
<reference evidence="2" key="1">
    <citation type="submission" date="2016-11" db="EMBL/GenBank/DDBJ databases">
        <authorList>
            <person name="Varghese N."/>
            <person name="Submissions S."/>
        </authorList>
    </citation>
    <scope>NUCLEOTIDE SEQUENCE [LARGE SCALE GENOMIC DNA]</scope>
    <source>
        <strain evidence="2">DSM 16990</strain>
    </source>
</reference>
<dbReference type="EMBL" id="FQUQ01000001">
    <property type="protein sequence ID" value="SHE78189.1"/>
    <property type="molecule type" value="Genomic_DNA"/>
</dbReference>
<dbReference type="Proteomes" id="UP000184287">
    <property type="component" value="Unassembled WGS sequence"/>
</dbReference>
<evidence type="ECO:0008006" key="3">
    <source>
        <dbReference type="Google" id="ProtNLM"/>
    </source>
</evidence>
<gene>
    <name evidence="1" type="ORF">SAMN04488522_1011197</name>
</gene>
<dbReference type="Gene3D" id="3.40.1440.10">
    <property type="entry name" value="GIY-YIG endonuclease"/>
    <property type="match status" value="1"/>
</dbReference>
<evidence type="ECO:0000313" key="2">
    <source>
        <dbReference type="Proteomes" id="UP000184287"/>
    </source>
</evidence>
<dbReference type="InterPro" id="IPR035901">
    <property type="entry name" value="GIY-YIG_endonuc_sf"/>
</dbReference>
<dbReference type="AlphaFoldDB" id="A0A1M4WAE5"/>
<accession>A0A1M4WAE5</accession>
<dbReference type="CDD" id="cd10451">
    <property type="entry name" value="GIY-YIG_LuxR_like"/>
    <property type="match status" value="1"/>
</dbReference>
<evidence type="ECO:0000313" key="1">
    <source>
        <dbReference type="EMBL" id="SHE78189.1"/>
    </source>
</evidence>
<dbReference type="STRING" id="288992.SAMN04488522_1011197"/>
<proteinExistence type="predicted"/>
<sequence>MDKQAKKKYREEFENKKAVMGILAIRNSQNGKTFLKPTLNAEAWINRTKFILKNGQFENTEFQYDWTTLGEDLFSFEMIEVLEENKTPFFDHQKELSKMKQAVYESLLERKIEHY</sequence>
<name>A0A1M4WAE5_9SPHI</name>
<keyword evidence="2" id="KW-1185">Reference proteome</keyword>